<proteinExistence type="predicted"/>
<dbReference type="Proteomes" id="UP000830835">
    <property type="component" value="Unassembled WGS sequence"/>
</dbReference>
<accession>A0ABT0C925</accession>
<sequence length="48" mass="5423">MNQGEDMQLDPEQSSPASQGSPLTRKQLEVYAQHWRPAYAAMHLHSPC</sequence>
<dbReference type="RefSeq" id="WP_244349522.1">
    <property type="nucleotide sequence ID" value="NZ_JAFIRA010000008.1"/>
</dbReference>
<gene>
    <name evidence="2" type="ORF">JX360_05130</name>
</gene>
<evidence type="ECO:0000256" key="1">
    <source>
        <dbReference type="SAM" id="MobiDB-lite"/>
    </source>
</evidence>
<organism evidence="2 3">
    <name type="scientific">Thermostichus vulcanus str. 'Rupite'</name>
    <dbReference type="NCBI Taxonomy" id="2813851"/>
    <lineage>
        <taxon>Bacteria</taxon>
        <taxon>Bacillati</taxon>
        <taxon>Cyanobacteriota</taxon>
        <taxon>Cyanophyceae</taxon>
        <taxon>Thermostichales</taxon>
        <taxon>Thermostichaceae</taxon>
        <taxon>Thermostichus</taxon>
    </lineage>
</organism>
<protein>
    <submittedName>
        <fullName evidence="2">Uncharacterized protein</fullName>
    </submittedName>
</protein>
<feature type="region of interest" description="Disordered" evidence="1">
    <location>
        <begin position="1"/>
        <end position="26"/>
    </location>
</feature>
<reference evidence="2" key="1">
    <citation type="submission" date="2021-02" db="EMBL/GenBank/DDBJ databases">
        <title>The CRISPR/cas machinery reduction and long-range gene transfer in the hot spring cyanobacterium Synechococcus.</title>
        <authorList>
            <person name="Dvorak P."/>
            <person name="Jahodarova E."/>
            <person name="Hasler P."/>
            <person name="Poulickova A."/>
        </authorList>
    </citation>
    <scope>NUCLEOTIDE SEQUENCE</scope>
    <source>
        <strain evidence="2">Rupite</strain>
    </source>
</reference>
<keyword evidence="3" id="KW-1185">Reference proteome</keyword>
<feature type="compositionally biased region" description="Polar residues" evidence="1">
    <location>
        <begin position="1"/>
        <end position="24"/>
    </location>
</feature>
<evidence type="ECO:0000313" key="3">
    <source>
        <dbReference type="Proteomes" id="UP000830835"/>
    </source>
</evidence>
<evidence type="ECO:0000313" key="2">
    <source>
        <dbReference type="EMBL" id="MCJ2542293.1"/>
    </source>
</evidence>
<dbReference type="EMBL" id="JAFIRA010000008">
    <property type="protein sequence ID" value="MCJ2542293.1"/>
    <property type="molecule type" value="Genomic_DNA"/>
</dbReference>
<name>A0ABT0C925_THEVL</name>
<comment type="caution">
    <text evidence="2">The sequence shown here is derived from an EMBL/GenBank/DDBJ whole genome shotgun (WGS) entry which is preliminary data.</text>
</comment>